<protein>
    <submittedName>
        <fullName evidence="1">Uncharacterized protein</fullName>
    </submittedName>
</protein>
<dbReference type="AlphaFoldDB" id="A0A068TR53"/>
<accession>A0A068TR53</accession>
<gene>
    <name evidence="1" type="ORF">GSCOC_T00025576001</name>
</gene>
<dbReference type="Proteomes" id="UP000295252">
    <property type="component" value="Chromosome V"/>
</dbReference>
<evidence type="ECO:0000313" key="1">
    <source>
        <dbReference type="EMBL" id="CDO98686.1"/>
    </source>
</evidence>
<proteinExistence type="predicted"/>
<sequence length="63" mass="7438">MWHMTSALRIRTRDCRHLSRAFPVLTCACRRSRWFDHLQPHPTVVHHKASRNHVGYQVFGNGT</sequence>
<dbReference type="Gramene" id="CDO98686">
    <property type="protein sequence ID" value="CDO98686"/>
    <property type="gene ID" value="GSCOC_T00025576001"/>
</dbReference>
<keyword evidence="2" id="KW-1185">Reference proteome</keyword>
<organism evidence="1 2">
    <name type="scientific">Coffea canephora</name>
    <name type="common">Robusta coffee</name>
    <dbReference type="NCBI Taxonomy" id="49390"/>
    <lineage>
        <taxon>Eukaryota</taxon>
        <taxon>Viridiplantae</taxon>
        <taxon>Streptophyta</taxon>
        <taxon>Embryophyta</taxon>
        <taxon>Tracheophyta</taxon>
        <taxon>Spermatophyta</taxon>
        <taxon>Magnoliopsida</taxon>
        <taxon>eudicotyledons</taxon>
        <taxon>Gunneridae</taxon>
        <taxon>Pentapetalae</taxon>
        <taxon>asterids</taxon>
        <taxon>lamiids</taxon>
        <taxon>Gentianales</taxon>
        <taxon>Rubiaceae</taxon>
        <taxon>Ixoroideae</taxon>
        <taxon>Gardenieae complex</taxon>
        <taxon>Bertiereae - Coffeeae clade</taxon>
        <taxon>Coffeeae</taxon>
        <taxon>Coffea</taxon>
    </lineage>
</organism>
<dbReference type="EMBL" id="HG739087">
    <property type="protein sequence ID" value="CDO98686.1"/>
    <property type="molecule type" value="Genomic_DNA"/>
</dbReference>
<reference evidence="2" key="1">
    <citation type="journal article" date="2014" name="Science">
        <title>The coffee genome provides insight into the convergent evolution of caffeine biosynthesis.</title>
        <authorList>
            <person name="Denoeud F."/>
            <person name="Carretero-Paulet L."/>
            <person name="Dereeper A."/>
            <person name="Droc G."/>
            <person name="Guyot R."/>
            <person name="Pietrella M."/>
            <person name="Zheng C."/>
            <person name="Alberti A."/>
            <person name="Anthony F."/>
            <person name="Aprea G."/>
            <person name="Aury J.M."/>
            <person name="Bento P."/>
            <person name="Bernard M."/>
            <person name="Bocs S."/>
            <person name="Campa C."/>
            <person name="Cenci A."/>
            <person name="Combes M.C."/>
            <person name="Crouzillat D."/>
            <person name="Da Silva C."/>
            <person name="Daddiego L."/>
            <person name="De Bellis F."/>
            <person name="Dussert S."/>
            <person name="Garsmeur O."/>
            <person name="Gayraud T."/>
            <person name="Guignon V."/>
            <person name="Jahn K."/>
            <person name="Jamilloux V."/>
            <person name="Joet T."/>
            <person name="Labadie K."/>
            <person name="Lan T."/>
            <person name="Leclercq J."/>
            <person name="Lepelley M."/>
            <person name="Leroy T."/>
            <person name="Li L.T."/>
            <person name="Librado P."/>
            <person name="Lopez L."/>
            <person name="Munoz A."/>
            <person name="Noel B."/>
            <person name="Pallavicini A."/>
            <person name="Perrotta G."/>
            <person name="Poncet V."/>
            <person name="Pot D."/>
            <person name="Priyono X."/>
            <person name="Rigoreau M."/>
            <person name="Rouard M."/>
            <person name="Rozas J."/>
            <person name="Tranchant-Dubreuil C."/>
            <person name="VanBuren R."/>
            <person name="Zhang Q."/>
            <person name="Andrade A.C."/>
            <person name="Argout X."/>
            <person name="Bertrand B."/>
            <person name="de Kochko A."/>
            <person name="Graziosi G."/>
            <person name="Henry R.J."/>
            <person name="Jayarama X."/>
            <person name="Ming R."/>
            <person name="Nagai C."/>
            <person name="Rounsley S."/>
            <person name="Sankoff D."/>
            <person name="Giuliano G."/>
            <person name="Albert V.A."/>
            <person name="Wincker P."/>
            <person name="Lashermes P."/>
        </authorList>
    </citation>
    <scope>NUCLEOTIDE SEQUENCE [LARGE SCALE GENOMIC DNA]</scope>
    <source>
        <strain evidence="2">cv. DH200-94</strain>
    </source>
</reference>
<name>A0A068TR53_COFCA</name>
<evidence type="ECO:0000313" key="2">
    <source>
        <dbReference type="Proteomes" id="UP000295252"/>
    </source>
</evidence>
<dbReference type="InParanoid" id="A0A068TR53"/>